<dbReference type="RefSeq" id="WP_386409432.1">
    <property type="nucleotide sequence ID" value="NZ_JBHTJH010000017.1"/>
</dbReference>
<dbReference type="NCBIfam" id="NF007757">
    <property type="entry name" value="PRK10438.1"/>
    <property type="match status" value="1"/>
</dbReference>
<dbReference type="PANTHER" id="PTHR47799:SF1">
    <property type="entry name" value="OMEGA-AMIDASE YAFV"/>
    <property type="match status" value="1"/>
</dbReference>
<dbReference type="InterPro" id="IPR036526">
    <property type="entry name" value="C-N_Hydrolase_sf"/>
</dbReference>
<proteinExistence type="predicted"/>
<evidence type="ECO:0000259" key="1">
    <source>
        <dbReference type="PROSITE" id="PS50263"/>
    </source>
</evidence>
<dbReference type="InterPro" id="IPR003010">
    <property type="entry name" value="C-N_Hydrolase"/>
</dbReference>
<dbReference type="InterPro" id="IPR052737">
    <property type="entry name" value="Omega-amidase_YafV"/>
</dbReference>
<evidence type="ECO:0000313" key="3">
    <source>
        <dbReference type="Proteomes" id="UP001596978"/>
    </source>
</evidence>
<feature type="domain" description="CN hydrolase" evidence="1">
    <location>
        <begin position="16"/>
        <end position="253"/>
    </location>
</feature>
<dbReference type="PANTHER" id="PTHR47799">
    <property type="entry name" value="OMEGA-AMIDASE YAFV"/>
    <property type="match status" value="1"/>
</dbReference>
<dbReference type="EMBL" id="JBHTJH010000017">
    <property type="protein sequence ID" value="MFD0863413.1"/>
    <property type="molecule type" value="Genomic_DNA"/>
</dbReference>
<dbReference type="CDD" id="cd07575">
    <property type="entry name" value="Xc-1258_like"/>
    <property type="match status" value="1"/>
</dbReference>
<dbReference type="Gene3D" id="3.60.110.10">
    <property type="entry name" value="Carbon-nitrogen hydrolase"/>
    <property type="match status" value="1"/>
</dbReference>
<accession>A0ABW3D006</accession>
<gene>
    <name evidence="2" type="ORF">ACFQ1M_14455</name>
</gene>
<dbReference type="Pfam" id="PF00795">
    <property type="entry name" value="CN_hydrolase"/>
    <property type="match status" value="1"/>
</dbReference>
<name>A0ABW3D006_9FLAO</name>
<dbReference type="SUPFAM" id="SSF56317">
    <property type="entry name" value="Carbon-nitrogen hydrolase"/>
    <property type="match status" value="1"/>
</dbReference>
<evidence type="ECO:0000313" key="2">
    <source>
        <dbReference type="EMBL" id="MFD0863413.1"/>
    </source>
</evidence>
<keyword evidence="3" id="KW-1185">Reference proteome</keyword>
<comment type="caution">
    <text evidence="2">The sequence shown here is derived from an EMBL/GenBank/DDBJ whole genome shotgun (WGS) entry which is preliminary data.</text>
</comment>
<sequence length="272" mass="31526">MDDVQKDYFYKMKEALKITLVQADLIWQQPEANRVHFTEMIARVEADSDVVVLPEMFSTGFTMNPNTVAETMDGETVVWMKEMARQKQVAIMGSVIIVENDLYRNRFIFVMPSGEIVTYDKRHSFTLAGEDKTYAAGKERVVIDYLGWKWCPMICYDLRFPVWSRNTQDFDALIYVANWPQPRINAWDALLKARAIENMCYCIGVNRIGEDPNGHRYPGHSSVYDVLGAELVNMKHGNEGLETIILNKHHIETNRKKLGFLKDRDLFTLQEE</sequence>
<organism evidence="2 3">
    <name type="scientific">Sungkyunkwania multivorans</name>
    <dbReference type="NCBI Taxonomy" id="1173618"/>
    <lineage>
        <taxon>Bacteria</taxon>
        <taxon>Pseudomonadati</taxon>
        <taxon>Bacteroidota</taxon>
        <taxon>Flavobacteriia</taxon>
        <taxon>Flavobacteriales</taxon>
        <taxon>Flavobacteriaceae</taxon>
        <taxon>Sungkyunkwania</taxon>
    </lineage>
</organism>
<dbReference type="Proteomes" id="UP001596978">
    <property type="component" value="Unassembled WGS sequence"/>
</dbReference>
<reference evidence="3" key="1">
    <citation type="journal article" date="2019" name="Int. J. Syst. Evol. Microbiol.">
        <title>The Global Catalogue of Microorganisms (GCM) 10K type strain sequencing project: providing services to taxonomists for standard genome sequencing and annotation.</title>
        <authorList>
            <consortium name="The Broad Institute Genomics Platform"/>
            <consortium name="The Broad Institute Genome Sequencing Center for Infectious Disease"/>
            <person name="Wu L."/>
            <person name="Ma J."/>
        </authorList>
    </citation>
    <scope>NUCLEOTIDE SEQUENCE [LARGE SCALE GENOMIC DNA]</scope>
    <source>
        <strain evidence="3">CCUG 62952</strain>
    </source>
</reference>
<dbReference type="PROSITE" id="PS50263">
    <property type="entry name" value="CN_HYDROLASE"/>
    <property type="match status" value="1"/>
</dbReference>
<protein>
    <submittedName>
        <fullName evidence="2">Amidohydrolase</fullName>
    </submittedName>
</protein>